<evidence type="ECO:0000313" key="2">
    <source>
        <dbReference type="EMBL" id="KEZ86033.1"/>
    </source>
</evidence>
<protein>
    <submittedName>
        <fullName evidence="2">Cupin</fullName>
    </submittedName>
</protein>
<dbReference type="InterPro" id="IPR052538">
    <property type="entry name" value="Flavonoid_dioxygenase-like"/>
</dbReference>
<dbReference type="InterPro" id="IPR014710">
    <property type="entry name" value="RmlC-like_jellyroll"/>
</dbReference>
<proteinExistence type="predicted"/>
<dbReference type="PANTHER" id="PTHR43346">
    <property type="entry name" value="LIGAND BINDING DOMAIN PROTEIN, PUTATIVE (AFU_ORTHOLOGUE AFUA_6G14370)-RELATED"/>
    <property type="match status" value="1"/>
</dbReference>
<dbReference type="RefSeq" id="WP_035133425.1">
    <property type="nucleotide sequence ID" value="NZ_JPMD01000027.1"/>
</dbReference>
<comment type="caution">
    <text evidence="2">The sequence shown here is derived from an EMBL/GenBank/DDBJ whole genome shotgun (WGS) entry which is preliminary data.</text>
</comment>
<sequence>MKIEKISDKIMYNDESLTKKIIYKEDKILNFVLNFRPGQGVPPHNHEQSDLLIHVLCGDGEMTVDGNLNKITQGDVIHCKGVEVFSIKNTGNDDMSLFVVLAPNPSAVYSIGI</sequence>
<dbReference type="EMBL" id="JPMD01000027">
    <property type="protein sequence ID" value="KEZ86033.1"/>
    <property type="molecule type" value="Genomic_DNA"/>
</dbReference>
<dbReference type="PANTHER" id="PTHR43346:SF1">
    <property type="entry name" value="QUERCETIN 2,3-DIOXYGENASE-RELATED"/>
    <property type="match status" value="1"/>
</dbReference>
<dbReference type="Pfam" id="PF07883">
    <property type="entry name" value="Cupin_2"/>
    <property type="match status" value="1"/>
</dbReference>
<gene>
    <name evidence="2" type="ORF">IO99_11690</name>
</gene>
<dbReference type="eggNOG" id="COG0662">
    <property type="taxonomic scope" value="Bacteria"/>
</dbReference>
<dbReference type="STRING" id="318464.IO99_11690"/>
<evidence type="ECO:0000259" key="1">
    <source>
        <dbReference type="Pfam" id="PF07883"/>
    </source>
</evidence>
<dbReference type="InterPro" id="IPR011051">
    <property type="entry name" value="RmlC_Cupin_sf"/>
</dbReference>
<accession>A0A084JAP9</accession>
<evidence type="ECO:0000313" key="3">
    <source>
        <dbReference type="Proteomes" id="UP000028542"/>
    </source>
</evidence>
<name>A0A084JAP9_9CLOT</name>
<dbReference type="Gene3D" id="2.60.120.10">
    <property type="entry name" value="Jelly Rolls"/>
    <property type="match status" value="1"/>
</dbReference>
<reference evidence="2 3" key="1">
    <citation type="submission" date="2014-07" db="EMBL/GenBank/DDBJ databases">
        <title>Draft genome of Clostridium sulfidigenes 113A isolated from sediments associated with methane hydrate from Krishna Godavari basin.</title>
        <authorList>
            <person name="Honkalas V.S."/>
            <person name="Dabir A.P."/>
            <person name="Arora P."/>
            <person name="Dhakephalkar P.K."/>
        </authorList>
    </citation>
    <scope>NUCLEOTIDE SEQUENCE [LARGE SCALE GENOMIC DNA]</scope>
    <source>
        <strain evidence="2 3">113A</strain>
    </source>
</reference>
<organism evidence="2 3">
    <name type="scientific">Clostridium sulfidigenes</name>
    <dbReference type="NCBI Taxonomy" id="318464"/>
    <lineage>
        <taxon>Bacteria</taxon>
        <taxon>Bacillati</taxon>
        <taxon>Bacillota</taxon>
        <taxon>Clostridia</taxon>
        <taxon>Eubacteriales</taxon>
        <taxon>Clostridiaceae</taxon>
        <taxon>Clostridium</taxon>
    </lineage>
</organism>
<dbReference type="Proteomes" id="UP000028542">
    <property type="component" value="Unassembled WGS sequence"/>
</dbReference>
<dbReference type="InterPro" id="IPR013096">
    <property type="entry name" value="Cupin_2"/>
</dbReference>
<keyword evidence="3" id="KW-1185">Reference proteome</keyword>
<feature type="domain" description="Cupin type-2" evidence="1">
    <location>
        <begin position="32"/>
        <end position="100"/>
    </location>
</feature>
<dbReference type="AlphaFoldDB" id="A0A084JAP9"/>
<dbReference type="SUPFAM" id="SSF51182">
    <property type="entry name" value="RmlC-like cupins"/>
    <property type="match status" value="1"/>
</dbReference>